<keyword evidence="8" id="KW-1185">Reference proteome</keyword>
<dbReference type="FunFam" id="1.10.10.1580:FF:000001">
    <property type="entry name" value="interferon regulatory factor 2-binding protein 2"/>
    <property type="match status" value="1"/>
</dbReference>
<comment type="caution">
    <text evidence="7">The sequence shown here is derived from an EMBL/GenBank/DDBJ whole genome shotgun (WGS) entry which is preliminary data.</text>
</comment>
<dbReference type="GO" id="GO:0006357">
    <property type="term" value="P:regulation of transcription by RNA polymerase II"/>
    <property type="evidence" value="ECO:0007669"/>
    <property type="project" value="TreeGrafter"/>
</dbReference>
<accession>A0AAW0XJG3</accession>
<feature type="region of interest" description="Disordered" evidence="4">
    <location>
        <begin position="160"/>
        <end position="248"/>
    </location>
</feature>
<dbReference type="InterPro" id="IPR022750">
    <property type="entry name" value="IRF-2BP1_2-like_Znf"/>
</dbReference>
<evidence type="ECO:0000256" key="3">
    <source>
        <dbReference type="ARBA" id="ARBA00023242"/>
    </source>
</evidence>
<feature type="compositionally biased region" description="Pro residues" evidence="4">
    <location>
        <begin position="178"/>
        <end position="190"/>
    </location>
</feature>
<dbReference type="AlphaFoldDB" id="A0AAW0XJG3"/>
<dbReference type="EMBL" id="JARKIK010000036">
    <property type="protein sequence ID" value="KAK8739662.1"/>
    <property type="molecule type" value="Genomic_DNA"/>
</dbReference>
<evidence type="ECO:0000256" key="2">
    <source>
        <dbReference type="ARBA" id="ARBA00010802"/>
    </source>
</evidence>
<dbReference type="Pfam" id="PF25454">
    <property type="entry name" value="zf-C3HC4_IRF-2BP1_2"/>
    <property type="match status" value="1"/>
</dbReference>
<feature type="domain" description="Interferon regulatory factor 2-binding protein 1/2-like zinc finger" evidence="5">
    <location>
        <begin position="15"/>
        <end position="66"/>
    </location>
</feature>
<comment type="subcellular location">
    <subcellularLocation>
        <location evidence="1">Nucleus</location>
    </subcellularLocation>
</comment>
<sequence>MLSESRGAMSSYRSQRQHCYLCDLPRMPWAMLHDFSEPVCRGCVNYEGADRIDLVIETARQMKRAHGINESRQGPAKPHPRVPMEAQNGAHHGPMKLEGGIKMEPGSHSQSGSHSHAHSHGHPSPLPPPGAPGVAFVGGDVRQRGPHMLAAFPAGLAHREDPHAPSLVRPPAHLTAHPPLPPPHSRPPGAPGSSSGSAPQKRSFERDDAQSPSEGSVPKRPMLEEGHRPTLTRGESLPAAPVAPNYKDTAKHHPVRVWSFDGSSKPPTGNEIAAHFRLSLLGLGAGALRSGAAVGGTKLKASGSVVSAGLQRGNQPCSSSSSSSSGGARSSPFSQQQQPQQKQEDDQPSGYPGLPVSAAAVVAAAAAQQQAQANSQSQQGSSQGPGGPRTTSPEGPNSSTNGPSPMAALQSVTDNLPPGSPHSHASASPQQRSASRNSSQLSPSSGEPRRRSSGGRHGDSSGDSSPGAQGGGASTGSSGSDAPQPSNNLKCTICTERLEDTHFVQCPSVLHHKFCFPCSRDSIKRQGAGTEVYCPSGERCPLAGSSVPWAFMQGEIATILGTANILPQHSQDEVKTKKERDT</sequence>
<feature type="region of interest" description="Disordered" evidence="4">
    <location>
        <begin position="64"/>
        <end position="140"/>
    </location>
</feature>
<proteinExistence type="inferred from homology"/>
<evidence type="ECO:0000313" key="8">
    <source>
        <dbReference type="Proteomes" id="UP001445076"/>
    </source>
</evidence>
<dbReference type="InterPro" id="IPR044882">
    <property type="entry name" value="I2BP1/2_C3HC4-RING_sf"/>
</dbReference>
<evidence type="ECO:0000259" key="5">
    <source>
        <dbReference type="Pfam" id="PF11261"/>
    </source>
</evidence>
<comment type="similarity">
    <text evidence="2">Belongs to the IRF2BP family.</text>
</comment>
<dbReference type="CDD" id="cd16511">
    <property type="entry name" value="vRING-HC_IRF2BP1-like"/>
    <property type="match status" value="1"/>
</dbReference>
<reference evidence="7 8" key="1">
    <citation type="journal article" date="2024" name="BMC Genomics">
        <title>Genome assembly of redclaw crayfish (Cherax quadricarinatus) provides insights into its immune adaptation and hypoxia tolerance.</title>
        <authorList>
            <person name="Liu Z."/>
            <person name="Zheng J."/>
            <person name="Li H."/>
            <person name="Fang K."/>
            <person name="Wang S."/>
            <person name="He J."/>
            <person name="Zhou D."/>
            <person name="Weng S."/>
            <person name="Chi M."/>
            <person name="Gu Z."/>
            <person name="He J."/>
            <person name="Li F."/>
            <person name="Wang M."/>
        </authorList>
    </citation>
    <scope>NUCLEOTIDE SEQUENCE [LARGE SCALE GENOMIC DNA]</scope>
    <source>
        <strain evidence="7">ZL_2023a</strain>
    </source>
</reference>
<dbReference type="PANTHER" id="PTHR10816:SF19">
    <property type="entry name" value="PROTEIN INTERACTING WITH TTK69 AND SIN3A, ISOFORM D"/>
    <property type="match status" value="1"/>
</dbReference>
<feature type="compositionally biased region" description="Low complexity" evidence="4">
    <location>
        <begin position="356"/>
        <end position="382"/>
    </location>
</feature>
<dbReference type="Proteomes" id="UP001445076">
    <property type="component" value="Unassembled WGS sequence"/>
</dbReference>
<feature type="compositionally biased region" description="Low complexity" evidence="4">
    <location>
        <begin position="318"/>
        <end position="341"/>
    </location>
</feature>
<protein>
    <submittedName>
        <fullName evidence="7">Uncharacterized protein</fullName>
    </submittedName>
</protein>
<dbReference type="GO" id="GO:0003714">
    <property type="term" value="F:transcription corepressor activity"/>
    <property type="evidence" value="ECO:0007669"/>
    <property type="project" value="TreeGrafter"/>
</dbReference>
<evidence type="ECO:0000259" key="6">
    <source>
        <dbReference type="Pfam" id="PF25454"/>
    </source>
</evidence>
<evidence type="ECO:0000256" key="1">
    <source>
        <dbReference type="ARBA" id="ARBA00004123"/>
    </source>
</evidence>
<name>A0AAW0XJG3_CHEQU</name>
<dbReference type="GO" id="GO:0005634">
    <property type="term" value="C:nucleus"/>
    <property type="evidence" value="ECO:0007669"/>
    <property type="project" value="UniProtKB-SubCell"/>
</dbReference>
<feature type="compositionally biased region" description="Polar residues" evidence="4">
    <location>
        <begin position="389"/>
        <end position="403"/>
    </location>
</feature>
<feature type="region of interest" description="Disordered" evidence="4">
    <location>
        <begin position="309"/>
        <end position="486"/>
    </location>
</feature>
<feature type="domain" description="Interferon regulatory factor 2-binding protein 1/2-like C3HC4 zinc finger" evidence="6">
    <location>
        <begin position="489"/>
        <end position="560"/>
    </location>
</feature>
<dbReference type="InterPro" id="IPR057414">
    <property type="entry name" value="Zf-C3HC4_IRF-2BP1_2"/>
</dbReference>
<dbReference type="SUPFAM" id="SSF57850">
    <property type="entry name" value="RING/U-box"/>
    <property type="match status" value="1"/>
</dbReference>
<gene>
    <name evidence="7" type="ORF">OTU49_003460</name>
</gene>
<evidence type="ECO:0000313" key="7">
    <source>
        <dbReference type="EMBL" id="KAK8739662.1"/>
    </source>
</evidence>
<feature type="compositionally biased region" description="Low complexity" evidence="4">
    <location>
        <begin position="421"/>
        <end position="446"/>
    </location>
</feature>
<dbReference type="PANTHER" id="PTHR10816">
    <property type="entry name" value="MYELIN TRANSCRIPTION FACTOR 1-RELATED"/>
    <property type="match status" value="1"/>
</dbReference>
<dbReference type="Pfam" id="PF11261">
    <property type="entry name" value="IRF-2BP1_2"/>
    <property type="match status" value="1"/>
</dbReference>
<organism evidence="7 8">
    <name type="scientific">Cherax quadricarinatus</name>
    <name type="common">Australian red claw crayfish</name>
    <dbReference type="NCBI Taxonomy" id="27406"/>
    <lineage>
        <taxon>Eukaryota</taxon>
        <taxon>Metazoa</taxon>
        <taxon>Ecdysozoa</taxon>
        <taxon>Arthropoda</taxon>
        <taxon>Crustacea</taxon>
        <taxon>Multicrustacea</taxon>
        <taxon>Malacostraca</taxon>
        <taxon>Eumalacostraca</taxon>
        <taxon>Eucarida</taxon>
        <taxon>Decapoda</taxon>
        <taxon>Pleocyemata</taxon>
        <taxon>Astacidea</taxon>
        <taxon>Parastacoidea</taxon>
        <taxon>Parastacidae</taxon>
        <taxon>Cherax</taxon>
    </lineage>
</organism>
<dbReference type="Gene3D" id="1.10.10.1580">
    <property type="entry name" value="Interferon regulatory factor 2-binding protein"/>
    <property type="match status" value="1"/>
</dbReference>
<evidence type="ECO:0000256" key="4">
    <source>
        <dbReference type="SAM" id="MobiDB-lite"/>
    </source>
</evidence>
<keyword evidence="3" id="KW-0539">Nucleus</keyword>